<organism evidence="10 11">
    <name type="scientific">Leishmania donovani</name>
    <dbReference type="NCBI Taxonomy" id="5661"/>
    <lineage>
        <taxon>Eukaryota</taxon>
        <taxon>Discoba</taxon>
        <taxon>Euglenozoa</taxon>
        <taxon>Kinetoplastea</taxon>
        <taxon>Metakinetoplastina</taxon>
        <taxon>Trypanosomatida</taxon>
        <taxon>Trypanosomatidae</taxon>
        <taxon>Leishmaniinae</taxon>
        <taxon>Leishmania</taxon>
    </lineage>
</organism>
<accession>A0A504XU17</accession>
<evidence type="ECO:0000256" key="1">
    <source>
        <dbReference type="ARBA" id="ARBA00004430"/>
    </source>
</evidence>
<feature type="compositionally biased region" description="Basic and acidic residues" evidence="9">
    <location>
        <begin position="1183"/>
        <end position="1201"/>
    </location>
</feature>
<dbReference type="InterPro" id="IPR021897">
    <property type="entry name" value="FAP206"/>
</dbReference>
<evidence type="ECO:0000313" key="10">
    <source>
        <dbReference type="EMBL" id="TPP49550.1"/>
    </source>
</evidence>
<keyword evidence="8" id="KW-0966">Cell projection</keyword>
<dbReference type="GO" id="GO:0005930">
    <property type="term" value="C:axoneme"/>
    <property type="evidence" value="ECO:0007669"/>
    <property type="project" value="UniProtKB-SubCell"/>
</dbReference>
<evidence type="ECO:0000313" key="11">
    <source>
        <dbReference type="Proteomes" id="UP000318821"/>
    </source>
</evidence>
<evidence type="ECO:0000256" key="5">
    <source>
        <dbReference type="ARBA" id="ARBA00022794"/>
    </source>
</evidence>
<feature type="region of interest" description="Disordered" evidence="9">
    <location>
        <begin position="1354"/>
        <end position="1390"/>
    </location>
</feature>
<dbReference type="SUPFAM" id="SSF52540">
    <property type="entry name" value="P-loop containing nucleoside triphosphate hydrolases"/>
    <property type="match status" value="1"/>
</dbReference>
<sequence length="2166" mass="241871">MRKTLPTTVAAEAAPLVSAEDAWERLWRSLPSVQKQHCINTEASKEAEGAAPLQQTARTEGSLGADVHRGAGPVSLLSVVLPRAEMAHLVTCVYLALHSNAIESDTEASVEGALRAPSLGKAHGDEAEAPDAPRVLRETYTREDFIAFLESVPSRWMPDMIAAQEDEEERSLWVEFNAELVDCVVSDEAPYSLLPPTEVFTIRRTAAAVNLEAPVIDYVEVLPLRWYPAVYDNLFGKLQLNDDRSDASLTLAQFRIFFDWFHRLHFCNTDASRSNAAAEDVYNRYCDPRGQFTATQFELACEEMCAVYAQRRDAAAYLEQLVHRTEHVMAQRDEDGPVNTAQQAARMSAEFFLHPEEVTLPSWRRYLTSPVSLYMPDELRVVQQEIDRYHRHRCPRILLLGPAGIGKSEVGRQLAEELHCVHLDVLELAMAALRDTAQRAVAEELEYRGYIFSDTMFSTAETADAFLEHFVRPLQLSEMARPDHVVEVCTAVPDVYQEHASGRIAIAAAASQQAWDAFVKDEAQKARALEKAQMRADCEKILAHLVEMEGATGKAAPPAADLELARRAAEVRLRLASLIRDGRIEAGAQLPFTTAEGAAARLPSLEEQDWTSSWRKHVEFAKSIHHHLLVDPIASASIGHVTSYIAHVFHLYPRAVEEAAEEAGLSLSPVWKRYCPVTAFEDHVLIEGAACYACTYRGHYYCFASTSKRAAFVDFPIKYLRQRRSPDRKPVLVVADDTLVHSTDAMVETMQRVVGEVAAQLNLTPYTVSEFVKLLEPRQALLQARHAACVGRQMAEEEARKARAERLELAAKAQAKKKKGKMEPKKPKLKKKASGPGRASFLQQALQDRQGSAAASAGARRRVPRTMFLEGPQSMADEKAMHIRAAKEKAACTAPLLLSAVTSVDLQKDILHGLWEGDLLPETVLVLRPADAPVAEMAEEDEETEKGNANGSDLPVLSQTLRLLKRARKVERRSVMASRSHPSAQQSQPFNVLTISLPKTPVVHEVIAEVMQLLDPLAIQASEAAFGSRLDYCPVTLRERGILVRGRQEFCLRFVDGLYVFATQEARDAFARCPQRYVGELPPETLPPRVWLVGPTRSGKKTLAAGLQEAYRVPFFVYDRHFFEECVEAVLTPGGGMVRGVYIPQDSEDTNPYVGRARMLLEEVRNRAREEKTKLKARAEAERLLQEREQREEERAARSDADADEEDNDNEDVWDEAKEADLQEKLEFEPEDPEDKQARLSEAYLRIASCVTRFRPFDTLGYVMICPPFSDGDLDVLFDEGCIPEVVMRLNIDEETFAQRGALRATERREAVEHASVQDTAAKEVEATKQATQAIRDAARLQRRREKALRKWRRRHIGANDVDSPSEEEAEAPPAQGHSGDAQSGDDHDDLDSAAAAAIHGEGQLGMEEDHPTQEEALDEFMGIIEERHVEVVRVDGRAARETVCRAVVEALGRHMRHRASLFYVPEVMRFEDAKARLTAGGCDLSSFGYEDPVRLYRYRKEGPQTACAWKLAGVRVGPEQPLQESAQGFYADDAAGDAEAGDDNELEEPEVLSEVLSDEVQELRDVVERRKRRCQRKAAPRVARVNHRLYFFKDDDSLLCFVRDPWPFMRQAPPNPTLLQQPVVSVYEHDVRYATEKGSAKERVLADSVAFNLGMRCMSVSSLLAWGAVHPHWHALKLDCMLAAQQGSADPTLVQKLLVLYLSTAEVKHSGAVLHNLPHTAMSAEALPRVACAAPIVKVMAASSAPLRDGRADDHSAPDADGEADGWSAAVAALERHAAVRLPLPRPSVPLDASNLVAAVHGVEEYVQQTQESVLREQRAFPARLHNSYQVYSYVHRHLSQFTAFCPYEWLEHDDLVRSVHAPQAIAAAAAMSTLFWLPATNEVDLRWGAIYLNQYFFFSSAEYLERFLVDPTTVTDASKAKPMPKHFPVIILHPVDEACLALEGCCPVLLYDTREIRGMRRVIQPVAKKGLLDCVVEYDGKLYALRNKEHMARFLRRPWQYVDGAHLPQMLRRPLPTGTSPSDIVDHEEYIQRQLYDPVALALLAVAQARPIYPGLSVEESALKYIALYLKAHRDPDSLSDFEEKTYRRHFEVYQQRATLYRHLPSSSPKAKTKQTSAESATGAVTVSAAAAEREYCAAFDNSMAAAGDMSFFNRLPRPSDAAL</sequence>
<dbReference type="GO" id="GO:0036064">
    <property type="term" value="C:ciliary basal body"/>
    <property type="evidence" value="ECO:0007669"/>
    <property type="project" value="TreeGrafter"/>
</dbReference>
<gene>
    <name evidence="10" type="ORF">CGC20_19135</name>
</gene>
<feature type="region of interest" description="Disordered" evidence="9">
    <location>
        <begin position="812"/>
        <end position="838"/>
    </location>
</feature>
<keyword evidence="5" id="KW-0970">Cilium biogenesis/degradation</keyword>
<keyword evidence="7" id="KW-0206">Cytoskeleton</keyword>
<evidence type="ECO:0000256" key="3">
    <source>
        <dbReference type="ARBA" id="ARBA00021602"/>
    </source>
</evidence>
<dbReference type="VEuPathDB" id="TriTrypDB:LDHU3_36.8340"/>
<dbReference type="PANTHER" id="PTHR21442:SF0">
    <property type="entry name" value="CILIA- AND FLAGELLA-ASSOCIATED PROTEIN 206"/>
    <property type="match status" value="1"/>
</dbReference>
<comment type="subcellular location">
    <subcellularLocation>
        <location evidence="1">Cytoplasm</location>
        <location evidence="1">Cytoskeleton</location>
        <location evidence="1">Cilium axoneme</location>
    </subcellularLocation>
</comment>
<dbReference type="Proteomes" id="UP000318821">
    <property type="component" value="Unassembled WGS sequence"/>
</dbReference>
<dbReference type="VEuPathDB" id="TriTrypDB:LdBPK_366290.1"/>
<protein>
    <recommendedName>
        <fullName evidence="3">Cilia- and flagella-associated protein 206</fullName>
    </recommendedName>
</protein>
<dbReference type="Gene3D" id="3.40.50.300">
    <property type="entry name" value="P-loop containing nucleotide triphosphate hydrolases"/>
    <property type="match status" value="1"/>
</dbReference>
<dbReference type="PANTHER" id="PTHR21442">
    <property type="entry name" value="CILIA- AND FLAGELLA-ASSOCIATED PROTEIN 206"/>
    <property type="match status" value="1"/>
</dbReference>
<evidence type="ECO:0000256" key="8">
    <source>
        <dbReference type="ARBA" id="ARBA00023273"/>
    </source>
</evidence>
<keyword evidence="4" id="KW-0963">Cytoplasm</keyword>
<comment type="similarity">
    <text evidence="2">Belongs to the CFAP206 family.</text>
</comment>
<comment type="caution">
    <text evidence="10">The sequence shown here is derived from an EMBL/GenBank/DDBJ whole genome shotgun (WGS) entry which is preliminary data.</text>
</comment>
<proteinExistence type="inferred from homology"/>
<evidence type="ECO:0000256" key="2">
    <source>
        <dbReference type="ARBA" id="ARBA00010500"/>
    </source>
</evidence>
<dbReference type="GO" id="GO:0003356">
    <property type="term" value="P:regulation of cilium beat frequency"/>
    <property type="evidence" value="ECO:0007669"/>
    <property type="project" value="TreeGrafter"/>
</dbReference>
<evidence type="ECO:0000256" key="6">
    <source>
        <dbReference type="ARBA" id="ARBA00023069"/>
    </source>
</evidence>
<reference evidence="11" key="1">
    <citation type="submission" date="2019-02" db="EMBL/GenBank/DDBJ databases">
        <title>FDA dAtabase for Regulatory Grade micrObial Sequences (FDA-ARGOS): Supporting development and validation of Infectious Disease Dx tests.</title>
        <authorList>
            <person name="Duncan R."/>
            <person name="Fisher C."/>
            <person name="Tallon L."/>
            <person name="Sadzewicz L."/>
            <person name="Sengamalay N."/>
            <person name="Ott S."/>
            <person name="Godinez A."/>
            <person name="Nagaraj S."/>
            <person name="Vavikolanu K."/>
            <person name="Vyas G."/>
            <person name="Nadendla S."/>
            <person name="Aluvathingal J."/>
            <person name="Sichtig H."/>
        </authorList>
    </citation>
    <scope>NUCLEOTIDE SEQUENCE [LARGE SCALE GENOMIC DNA]</scope>
    <source>
        <strain evidence="11">FDAARGOS_360</strain>
    </source>
</reference>
<keyword evidence="6" id="KW-0969">Cilium</keyword>
<dbReference type="EMBL" id="RHLD01000001">
    <property type="protein sequence ID" value="TPP49550.1"/>
    <property type="molecule type" value="Genomic_DNA"/>
</dbReference>
<feature type="compositionally biased region" description="Low complexity" evidence="9">
    <location>
        <begin position="1372"/>
        <end position="1383"/>
    </location>
</feature>
<evidence type="ECO:0000256" key="4">
    <source>
        <dbReference type="ARBA" id="ARBA00022490"/>
    </source>
</evidence>
<evidence type="ECO:0000256" key="7">
    <source>
        <dbReference type="ARBA" id="ARBA00023212"/>
    </source>
</evidence>
<evidence type="ECO:0000256" key="9">
    <source>
        <dbReference type="SAM" id="MobiDB-lite"/>
    </source>
</evidence>
<feature type="compositionally biased region" description="Acidic residues" evidence="9">
    <location>
        <begin position="1202"/>
        <end position="1212"/>
    </location>
</feature>
<feature type="region of interest" description="Disordered" evidence="9">
    <location>
        <begin position="1183"/>
        <end position="1212"/>
    </location>
</feature>
<dbReference type="VEuPathDB" id="TriTrypDB:LdCL_360070300"/>
<feature type="region of interest" description="Disordered" evidence="9">
    <location>
        <begin position="45"/>
        <end position="66"/>
    </location>
</feature>
<dbReference type="InterPro" id="IPR027417">
    <property type="entry name" value="P-loop_NTPase"/>
</dbReference>
<name>A0A504XU17_LEIDO</name>
<dbReference type="GO" id="GO:0030030">
    <property type="term" value="P:cell projection organization"/>
    <property type="evidence" value="ECO:0007669"/>
    <property type="project" value="UniProtKB-KW"/>
</dbReference>